<comment type="similarity">
    <text evidence="2 9">Belongs to the cytochrome P450 family.</text>
</comment>
<keyword evidence="5 9" id="KW-0560">Oxidoreductase</keyword>
<accession>A0A8H8S123</accession>
<dbReference type="GO" id="GO:0005506">
    <property type="term" value="F:iron ion binding"/>
    <property type="evidence" value="ECO:0007669"/>
    <property type="project" value="InterPro"/>
</dbReference>
<evidence type="ECO:0000256" key="9">
    <source>
        <dbReference type="RuleBase" id="RU000461"/>
    </source>
</evidence>
<dbReference type="PANTHER" id="PTHR24305">
    <property type="entry name" value="CYTOCHROME P450"/>
    <property type="match status" value="1"/>
</dbReference>
<evidence type="ECO:0000256" key="3">
    <source>
        <dbReference type="ARBA" id="ARBA00022617"/>
    </source>
</evidence>
<dbReference type="OrthoDB" id="1470350at2759"/>
<keyword evidence="11" id="KW-1185">Reference proteome</keyword>
<evidence type="ECO:0000256" key="2">
    <source>
        <dbReference type="ARBA" id="ARBA00010617"/>
    </source>
</evidence>
<keyword evidence="6 8" id="KW-0408">Iron</keyword>
<dbReference type="InterPro" id="IPR036396">
    <property type="entry name" value="Cyt_P450_sf"/>
</dbReference>
<evidence type="ECO:0000256" key="4">
    <source>
        <dbReference type="ARBA" id="ARBA00022723"/>
    </source>
</evidence>
<keyword evidence="3 8" id="KW-0349">Heme</keyword>
<name>A0A8H8S123_9HELO</name>
<dbReference type="AlphaFoldDB" id="A0A8H8S123"/>
<dbReference type="InterPro" id="IPR002401">
    <property type="entry name" value="Cyt_P450_E_grp-I"/>
</dbReference>
<dbReference type="PROSITE" id="PS00086">
    <property type="entry name" value="CYTOCHROME_P450"/>
    <property type="match status" value="1"/>
</dbReference>
<keyword evidence="4 8" id="KW-0479">Metal-binding</keyword>
<proteinExistence type="inferred from homology"/>
<dbReference type="Pfam" id="PF00067">
    <property type="entry name" value="p450"/>
    <property type="match status" value="1"/>
</dbReference>
<keyword evidence="7 9" id="KW-0503">Monooxygenase</keyword>
<dbReference type="GO" id="GO:0016705">
    <property type="term" value="F:oxidoreductase activity, acting on paired donors, with incorporation or reduction of molecular oxygen"/>
    <property type="evidence" value="ECO:0007669"/>
    <property type="project" value="InterPro"/>
</dbReference>
<dbReference type="InterPro" id="IPR050121">
    <property type="entry name" value="Cytochrome_P450_monoxygenase"/>
</dbReference>
<feature type="binding site" description="axial binding residue" evidence="8">
    <location>
        <position position="339"/>
    </location>
    <ligand>
        <name>heme</name>
        <dbReference type="ChEBI" id="CHEBI:30413"/>
    </ligand>
    <ligandPart>
        <name>Fe</name>
        <dbReference type="ChEBI" id="CHEBI:18248"/>
    </ligandPart>
</feature>
<evidence type="ECO:0000256" key="5">
    <source>
        <dbReference type="ARBA" id="ARBA00023002"/>
    </source>
</evidence>
<protein>
    <submittedName>
        <fullName evidence="10">Cytochrome P450 monooxygenase</fullName>
    </submittedName>
</protein>
<evidence type="ECO:0000256" key="8">
    <source>
        <dbReference type="PIRSR" id="PIRSR602401-1"/>
    </source>
</evidence>
<sequence>MARVPNTLTQLDKTLHAQQRRVLAHGFTDRALGTYEKIIYSHCLNLCTKIQDLDAQDMGWTAAQNMSEWCNYLGFDMMLEIIYDAKSEMVNKPDNRQLLDMIAISNIRVGTIAPLYKYKGSFFDFLVFRSAIKARYKFIGFIKNLLGEKSKEVRSPTKRTSVYDILMSARDGEGLTPTEIAAESTNLIVAGFDTTATSISACFFYLSRYPAVYEKASQEVRTQFSSIRDIGSKAAINRCTYLRACLTESIRMSPAISAAPTREVEAGGIMVDGYSLPPGCDVGTGIYAIHHNRRYYPDPFTFRPERWIVGDVADGLSCSADVDTAYSAFMAFGKGSRTCIGRPLAMQESMTCMAMILYLFDFRKAKGDTGNIGGGVVGAEFGRHRPFEYQLTDHITAVCDGPMLQFHKRNTEEN</sequence>
<evidence type="ECO:0000313" key="11">
    <source>
        <dbReference type="Proteomes" id="UP000462212"/>
    </source>
</evidence>
<dbReference type="PANTHER" id="PTHR24305:SF237">
    <property type="entry name" value="CYTOCHROME P450 MONOOXYGENASE ATNE-RELATED"/>
    <property type="match status" value="1"/>
</dbReference>
<dbReference type="Gene3D" id="1.10.630.10">
    <property type="entry name" value="Cytochrome P450"/>
    <property type="match status" value="1"/>
</dbReference>
<dbReference type="GO" id="GO:0004497">
    <property type="term" value="F:monooxygenase activity"/>
    <property type="evidence" value="ECO:0007669"/>
    <property type="project" value="UniProtKB-KW"/>
</dbReference>
<dbReference type="SUPFAM" id="SSF48264">
    <property type="entry name" value="Cytochrome P450"/>
    <property type="match status" value="1"/>
</dbReference>
<dbReference type="GO" id="GO:0020037">
    <property type="term" value="F:heme binding"/>
    <property type="evidence" value="ECO:0007669"/>
    <property type="project" value="InterPro"/>
</dbReference>
<evidence type="ECO:0000256" key="1">
    <source>
        <dbReference type="ARBA" id="ARBA00001971"/>
    </source>
</evidence>
<organism evidence="10 11">
    <name type="scientific">Lachnellula subtilissima</name>
    <dbReference type="NCBI Taxonomy" id="602034"/>
    <lineage>
        <taxon>Eukaryota</taxon>
        <taxon>Fungi</taxon>
        <taxon>Dikarya</taxon>
        <taxon>Ascomycota</taxon>
        <taxon>Pezizomycotina</taxon>
        <taxon>Leotiomycetes</taxon>
        <taxon>Helotiales</taxon>
        <taxon>Lachnaceae</taxon>
        <taxon>Lachnellula</taxon>
    </lineage>
</organism>
<comment type="caution">
    <text evidence="10">The sequence shown here is derived from an EMBL/GenBank/DDBJ whole genome shotgun (WGS) entry which is preliminary data.</text>
</comment>
<dbReference type="PRINTS" id="PR00463">
    <property type="entry name" value="EP450I"/>
</dbReference>
<evidence type="ECO:0000256" key="7">
    <source>
        <dbReference type="ARBA" id="ARBA00023033"/>
    </source>
</evidence>
<evidence type="ECO:0000313" key="10">
    <source>
        <dbReference type="EMBL" id="TVY45830.1"/>
    </source>
</evidence>
<dbReference type="CDD" id="cd11061">
    <property type="entry name" value="CYP67-like"/>
    <property type="match status" value="1"/>
</dbReference>
<evidence type="ECO:0000256" key="6">
    <source>
        <dbReference type="ARBA" id="ARBA00023004"/>
    </source>
</evidence>
<dbReference type="InterPro" id="IPR017972">
    <property type="entry name" value="Cyt_P450_CS"/>
</dbReference>
<dbReference type="PRINTS" id="PR00385">
    <property type="entry name" value="P450"/>
</dbReference>
<dbReference type="InterPro" id="IPR001128">
    <property type="entry name" value="Cyt_P450"/>
</dbReference>
<dbReference type="Proteomes" id="UP000462212">
    <property type="component" value="Unassembled WGS sequence"/>
</dbReference>
<comment type="cofactor">
    <cofactor evidence="1 8">
        <name>heme</name>
        <dbReference type="ChEBI" id="CHEBI:30413"/>
    </cofactor>
</comment>
<gene>
    <name evidence="10" type="primary">apf7_2</name>
    <name evidence="10" type="ORF">LSUB1_G000098</name>
</gene>
<dbReference type="EMBL" id="QGMJ01000005">
    <property type="protein sequence ID" value="TVY45830.1"/>
    <property type="molecule type" value="Genomic_DNA"/>
</dbReference>
<reference evidence="10 11" key="1">
    <citation type="submission" date="2018-05" db="EMBL/GenBank/DDBJ databases">
        <title>Genome sequencing and assembly of the regulated plant pathogen Lachnellula willkommii and related sister species for the development of diagnostic species identification markers.</title>
        <authorList>
            <person name="Giroux E."/>
            <person name="Bilodeau G."/>
        </authorList>
    </citation>
    <scope>NUCLEOTIDE SEQUENCE [LARGE SCALE GENOMIC DNA]</scope>
    <source>
        <strain evidence="10 11">CBS 197.66</strain>
    </source>
</reference>